<protein>
    <submittedName>
        <fullName evidence="2">Uncharacterized protein</fullName>
    </submittedName>
</protein>
<comment type="caution">
    <text evidence="2">The sequence shown here is derived from an EMBL/GenBank/DDBJ whole genome shotgun (WGS) entry which is preliminary data.</text>
</comment>
<organism evidence="2 3">
    <name type="scientific">Corynebacterium nuruki</name>
    <dbReference type="NCBI Taxonomy" id="1032851"/>
    <lineage>
        <taxon>Bacteria</taxon>
        <taxon>Bacillati</taxon>
        <taxon>Actinomycetota</taxon>
        <taxon>Actinomycetes</taxon>
        <taxon>Mycobacteriales</taxon>
        <taxon>Corynebacteriaceae</taxon>
        <taxon>Corynebacterium</taxon>
    </lineage>
</organism>
<evidence type="ECO:0000313" key="2">
    <source>
        <dbReference type="EMBL" id="HCT14328.1"/>
    </source>
</evidence>
<dbReference type="EMBL" id="DQID01000159">
    <property type="protein sequence ID" value="HCT14328.1"/>
    <property type="molecule type" value="Genomic_DNA"/>
</dbReference>
<reference evidence="2 3" key="1">
    <citation type="journal article" date="2018" name="Nat. Biotechnol.">
        <title>A standardized bacterial taxonomy based on genome phylogeny substantially revises the tree of life.</title>
        <authorList>
            <person name="Parks D.H."/>
            <person name="Chuvochina M."/>
            <person name="Waite D.W."/>
            <person name="Rinke C."/>
            <person name="Skarshewski A."/>
            <person name="Chaumeil P.A."/>
            <person name="Hugenholtz P."/>
        </authorList>
    </citation>
    <scope>NUCLEOTIDE SEQUENCE [LARGE SCALE GENOMIC DNA]</scope>
    <source>
        <strain evidence="2">UBA11247</strain>
    </source>
</reference>
<accession>A0A3D4SYG5</accession>
<dbReference type="Proteomes" id="UP000261739">
    <property type="component" value="Unassembled WGS sequence"/>
</dbReference>
<sequence length="90" mass="8963">MQVPQPRQCVEGPDGVRRVAQPAAQEVDPVGELRGGPVPGRGEVRDGPGDLPQAAGQTGRAGLAPPDGAAQLFPPPGRPGDRGPGTGGVT</sequence>
<evidence type="ECO:0000256" key="1">
    <source>
        <dbReference type="SAM" id="MobiDB-lite"/>
    </source>
</evidence>
<dbReference type="AlphaFoldDB" id="A0A3D4SYG5"/>
<evidence type="ECO:0000313" key="3">
    <source>
        <dbReference type="Proteomes" id="UP000261739"/>
    </source>
</evidence>
<gene>
    <name evidence="2" type="ORF">DIW82_05915</name>
</gene>
<feature type="region of interest" description="Disordered" evidence="1">
    <location>
        <begin position="1"/>
        <end position="90"/>
    </location>
</feature>
<name>A0A3D4SYG5_9CORY</name>
<proteinExistence type="predicted"/>